<reference evidence="3" key="1">
    <citation type="submission" date="2016-10" db="EMBL/GenBank/DDBJ databases">
        <authorList>
            <person name="Varghese N."/>
            <person name="Submissions S."/>
        </authorList>
    </citation>
    <scope>NUCLEOTIDE SEQUENCE [LARGE SCALE GENOMIC DNA]</scope>
    <source>
        <strain evidence="3">JCM 21621</strain>
    </source>
</reference>
<keyword evidence="3" id="KW-1185">Reference proteome</keyword>
<dbReference type="AlphaFoldDB" id="A0A1H0NJA9"/>
<sequence>MKQRIIESPAFTVVGLEYIGSDPADNLRQLWQRFIPREGEIAPRLEPGVAYGICSQTADGMLRYIAGVHAPDTASLPEGMVKFVVPAQKCAVFTHRGTVEQIADSFQAIYSELLARHGLEPKQGVGYERYDQRFSGPDDPAAEVDLYIPVY</sequence>
<dbReference type="EMBL" id="FNIJ01000018">
    <property type="protein sequence ID" value="SDO92842.1"/>
    <property type="molecule type" value="Genomic_DNA"/>
</dbReference>
<dbReference type="SUPFAM" id="SSF55136">
    <property type="entry name" value="Probable bacterial effector-binding domain"/>
    <property type="match status" value="1"/>
</dbReference>
<accession>A0A1H0NJA9</accession>
<feature type="domain" description="AraC effector-binding" evidence="1">
    <location>
        <begin position="1"/>
        <end position="151"/>
    </location>
</feature>
<dbReference type="STRING" id="198616.SAMN05216193_11862"/>
<dbReference type="InterPro" id="IPR029441">
    <property type="entry name" value="Cass2"/>
</dbReference>
<dbReference type="RefSeq" id="WP_084313339.1">
    <property type="nucleotide sequence ID" value="NZ_FNIJ01000018.1"/>
</dbReference>
<dbReference type="PANTHER" id="PTHR36444">
    <property type="entry name" value="TRANSCRIPTIONAL REGULATOR PROTEIN YOBU-RELATED"/>
    <property type="match status" value="1"/>
</dbReference>
<dbReference type="Gene3D" id="3.20.80.10">
    <property type="entry name" value="Regulatory factor, effector binding domain"/>
    <property type="match status" value="1"/>
</dbReference>
<evidence type="ECO:0000259" key="1">
    <source>
        <dbReference type="SMART" id="SM00871"/>
    </source>
</evidence>
<dbReference type="SMART" id="SM00871">
    <property type="entry name" value="AraC_E_bind"/>
    <property type="match status" value="1"/>
</dbReference>
<proteinExistence type="predicted"/>
<evidence type="ECO:0000313" key="3">
    <source>
        <dbReference type="Proteomes" id="UP000242957"/>
    </source>
</evidence>
<dbReference type="Proteomes" id="UP000242957">
    <property type="component" value="Unassembled WGS sequence"/>
</dbReference>
<dbReference type="InterPro" id="IPR010499">
    <property type="entry name" value="AraC_E-bd"/>
</dbReference>
<name>A0A1H0NJA9_9PSED</name>
<protein>
    <submittedName>
        <fullName evidence="2">AraC family transcriptional regulator</fullName>
    </submittedName>
</protein>
<evidence type="ECO:0000313" key="2">
    <source>
        <dbReference type="EMBL" id="SDO92842.1"/>
    </source>
</evidence>
<dbReference type="PANTHER" id="PTHR36444:SF2">
    <property type="entry name" value="TRANSCRIPTIONAL REGULATOR PROTEIN YOBU-RELATED"/>
    <property type="match status" value="1"/>
</dbReference>
<dbReference type="InterPro" id="IPR053182">
    <property type="entry name" value="YobU-like_regulator"/>
</dbReference>
<gene>
    <name evidence="2" type="ORF">SAMN05216193_11862</name>
</gene>
<dbReference type="Pfam" id="PF14526">
    <property type="entry name" value="Cass2"/>
    <property type="match status" value="1"/>
</dbReference>
<dbReference type="InterPro" id="IPR011256">
    <property type="entry name" value="Reg_factor_effector_dom_sf"/>
</dbReference>
<dbReference type="OrthoDB" id="9808480at2"/>
<organism evidence="2 3">
    <name type="scientific">Pseudomonas jinjuensis</name>
    <dbReference type="NCBI Taxonomy" id="198616"/>
    <lineage>
        <taxon>Bacteria</taxon>
        <taxon>Pseudomonadati</taxon>
        <taxon>Pseudomonadota</taxon>
        <taxon>Gammaproteobacteria</taxon>
        <taxon>Pseudomonadales</taxon>
        <taxon>Pseudomonadaceae</taxon>
        <taxon>Pseudomonas</taxon>
    </lineage>
</organism>